<dbReference type="NCBIfam" id="TIGR00539">
    <property type="entry name" value="hemN_rel"/>
    <property type="match status" value="1"/>
</dbReference>
<evidence type="ECO:0000256" key="4">
    <source>
        <dbReference type="ARBA" id="ARBA00022617"/>
    </source>
</evidence>
<comment type="cofactor">
    <cofactor evidence="1">
        <name>[4Fe-4S] cluster</name>
        <dbReference type="ChEBI" id="CHEBI:49883"/>
    </cofactor>
</comment>
<keyword evidence="5 10" id="KW-0949">S-adenosyl-L-methionine</keyword>
<dbReference type="RefSeq" id="WP_100709604.1">
    <property type="nucleotide sequence ID" value="NZ_NPDR01000002.1"/>
</dbReference>
<comment type="subcellular location">
    <subcellularLocation>
        <location evidence="10">Cytoplasm</location>
    </subcellularLocation>
</comment>
<accession>A0A2M9YEP8</accession>
<dbReference type="Proteomes" id="UP000231926">
    <property type="component" value="Unassembled WGS sequence"/>
</dbReference>
<proteinExistence type="inferred from homology"/>
<sequence>METRLPVIQKTNRPGIYVHYPFCVHKCSYCDFYSEGIGLEPSPLEENLFSKYKEEVLLRLKNFPNYRDLVFDSLFFGGGTPSKASYSRYADFIKFLKENLNLSPDSEITLECNPEDVTPEYLQGLYDAGINRIHVGIQSFLPKNLKFLDRYFDPETYTRTLEALQTSKIKNYGADLMFGVPGQTEKEFYEDANSVLASGVSHISIYALTVEKGTEYSRKVSAGTAPPPSEEVQEKILEDLPGFLRSKGFIQYEVSNYSKPGLYSRHNMKYWTYEYYLGIGPGAHGFLPSGRYSNPRNTSAYIGGTGKNPYSYETSDPFEEILISLFRVFLPIDLKDFWNYFPDKKDNILSKLKQKVSEGKCTLDGTIFQWDPRSVLFLDSEILDLADQEEINPL</sequence>
<dbReference type="OrthoDB" id="9808022at2"/>
<name>A0A2M9YEP8_9LEPT</name>
<dbReference type="SFLD" id="SFLDG01065">
    <property type="entry name" value="anaerobic_coproporphyrinogen-I"/>
    <property type="match status" value="1"/>
</dbReference>
<evidence type="ECO:0000256" key="2">
    <source>
        <dbReference type="ARBA" id="ARBA00006100"/>
    </source>
</evidence>
<evidence type="ECO:0000256" key="6">
    <source>
        <dbReference type="ARBA" id="ARBA00022723"/>
    </source>
</evidence>
<evidence type="ECO:0000259" key="11">
    <source>
        <dbReference type="PROSITE" id="PS51918"/>
    </source>
</evidence>
<reference evidence="12 13" key="1">
    <citation type="submission" date="2017-07" db="EMBL/GenBank/DDBJ databases">
        <title>Leptospira spp. isolated from tropical soils.</title>
        <authorList>
            <person name="Thibeaux R."/>
            <person name="Iraola G."/>
            <person name="Ferres I."/>
            <person name="Bierque E."/>
            <person name="Girault D."/>
            <person name="Soupe-Gilbert M.-E."/>
            <person name="Picardeau M."/>
            <person name="Goarant C."/>
        </authorList>
    </citation>
    <scope>NUCLEOTIDE SEQUENCE [LARGE SCALE GENOMIC DNA]</scope>
    <source>
        <strain evidence="12 13">FH4-C-A2</strain>
    </source>
</reference>
<dbReference type="InterPro" id="IPR034505">
    <property type="entry name" value="Coproporphyrinogen-III_oxidase"/>
</dbReference>
<evidence type="ECO:0000256" key="7">
    <source>
        <dbReference type="ARBA" id="ARBA00023004"/>
    </source>
</evidence>
<dbReference type="GO" id="GO:0051539">
    <property type="term" value="F:4 iron, 4 sulfur cluster binding"/>
    <property type="evidence" value="ECO:0007669"/>
    <property type="project" value="UniProtKB-UniRule"/>
</dbReference>
<dbReference type="CDD" id="cd01335">
    <property type="entry name" value="Radical_SAM"/>
    <property type="match status" value="1"/>
</dbReference>
<evidence type="ECO:0000256" key="10">
    <source>
        <dbReference type="RuleBase" id="RU364116"/>
    </source>
</evidence>
<dbReference type="SUPFAM" id="SSF102114">
    <property type="entry name" value="Radical SAM enzymes"/>
    <property type="match status" value="1"/>
</dbReference>
<dbReference type="SMART" id="SM00729">
    <property type="entry name" value="Elp3"/>
    <property type="match status" value="1"/>
</dbReference>
<organism evidence="12 13">
    <name type="scientific">Leptospira saintgironsiae</name>
    <dbReference type="NCBI Taxonomy" id="2023183"/>
    <lineage>
        <taxon>Bacteria</taxon>
        <taxon>Pseudomonadati</taxon>
        <taxon>Spirochaetota</taxon>
        <taxon>Spirochaetia</taxon>
        <taxon>Leptospirales</taxon>
        <taxon>Leptospiraceae</taxon>
        <taxon>Leptospira</taxon>
    </lineage>
</organism>
<dbReference type="GO" id="GO:0046872">
    <property type="term" value="F:metal ion binding"/>
    <property type="evidence" value="ECO:0007669"/>
    <property type="project" value="UniProtKB-UniRule"/>
</dbReference>
<keyword evidence="7 10" id="KW-0408">Iron</keyword>
<comment type="caution">
    <text evidence="12">The sequence shown here is derived from an EMBL/GenBank/DDBJ whole genome shotgun (WGS) entry which is preliminary data.</text>
</comment>
<dbReference type="Pfam" id="PF04055">
    <property type="entry name" value="Radical_SAM"/>
    <property type="match status" value="1"/>
</dbReference>
<feature type="domain" description="Radical SAM core" evidence="11">
    <location>
        <begin position="8"/>
        <end position="250"/>
    </location>
</feature>
<dbReference type="InterPro" id="IPR004559">
    <property type="entry name" value="HemW-like"/>
</dbReference>
<dbReference type="PANTHER" id="PTHR13932:SF5">
    <property type="entry name" value="RADICAL S-ADENOSYL METHIONINE DOMAIN-CONTAINING PROTEIN 1, MITOCHONDRIAL"/>
    <property type="match status" value="1"/>
</dbReference>
<dbReference type="EMBL" id="NPDR01000002">
    <property type="protein sequence ID" value="PJZ50022.1"/>
    <property type="molecule type" value="Genomic_DNA"/>
</dbReference>
<evidence type="ECO:0000256" key="9">
    <source>
        <dbReference type="ARBA" id="ARBA00023186"/>
    </source>
</evidence>
<protein>
    <recommendedName>
        <fullName evidence="3 10">Heme chaperone HemW</fullName>
    </recommendedName>
</protein>
<dbReference type="InterPro" id="IPR013785">
    <property type="entry name" value="Aldolase_TIM"/>
</dbReference>
<dbReference type="SFLD" id="SFLDS00029">
    <property type="entry name" value="Radical_SAM"/>
    <property type="match status" value="1"/>
</dbReference>
<dbReference type="GO" id="GO:0005737">
    <property type="term" value="C:cytoplasm"/>
    <property type="evidence" value="ECO:0007669"/>
    <property type="project" value="UniProtKB-SubCell"/>
</dbReference>
<dbReference type="SFLD" id="SFLDF00562">
    <property type="entry name" value="HemN-like__clustered_with_heat"/>
    <property type="match status" value="1"/>
</dbReference>
<keyword evidence="13" id="KW-1185">Reference proteome</keyword>
<dbReference type="SFLD" id="SFLDG01082">
    <property type="entry name" value="B12-binding_domain_containing"/>
    <property type="match status" value="1"/>
</dbReference>
<evidence type="ECO:0000256" key="3">
    <source>
        <dbReference type="ARBA" id="ARBA00017228"/>
    </source>
</evidence>
<dbReference type="AlphaFoldDB" id="A0A2M9YEP8"/>
<keyword evidence="9 10" id="KW-0143">Chaperone</keyword>
<keyword evidence="6 10" id="KW-0479">Metal-binding</keyword>
<dbReference type="PANTHER" id="PTHR13932">
    <property type="entry name" value="COPROPORPHYRINIGEN III OXIDASE"/>
    <property type="match status" value="1"/>
</dbReference>
<evidence type="ECO:0000256" key="5">
    <source>
        <dbReference type="ARBA" id="ARBA00022691"/>
    </source>
</evidence>
<evidence type="ECO:0000256" key="8">
    <source>
        <dbReference type="ARBA" id="ARBA00023014"/>
    </source>
</evidence>
<gene>
    <name evidence="12" type="ORF">CH362_06810</name>
</gene>
<keyword evidence="10" id="KW-0963">Cytoplasm</keyword>
<evidence type="ECO:0000256" key="1">
    <source>
        <dbReference type="ARBA" id="ARBA00001966"/>
    </source>
</evidence>
<keyword evidence="8 10" id="KW-0411">Iron-sulfur</keyword>
<dbReference type="Gene3D" id="3.20.20.70">
    <property type="entry name" value="Aldolase class I"/>
    <property type="match status" value="1"/>
</dbReference>
<dbReference type="PROSITE" id="PS51918">
    <property type="entry name" value="RADICAL_SAM"/>
    <property type="match status" value="1"/>
</dbReference>
<dbReference type="InterPro" id="IPR007197">
    <property type="entry name" value="rSAM"/>
</dbReference>
<evidence type="ECO:0000313" key="12">
    <source>
        <dbReference type="EMBL" id="PJZ50022.1"/>
    </source>
</evidence>
<comment type="similarity">
    <text evidence="2">Belongs to the anaerobic coproporphyrinogen-III oxidase family. HemW subfamily.</text>
</comment>
<keyword evidence="4 10" id="KW-0349">Heme</keyword>
<dbReference type="InterPro" id="IPR006638">
    <property type="entry name" value="Elp3/MiaA/NifB-like_rSAM"/>
</dbReference>
<dbReference type="GO" id="GO:0006779">
    <property type="term" value="P:porphyrin-containing compound biosynthetic process"/>
    <property type="evidence" value="ECO:0007669"/>
    <property type="project" value="InterPro"/>
</dbReference>
<dbReference type="GO" id="GO:0004109">
    <property type="term" value="F:coproporphyrinogen oxidase activity"/>
    <property type="evidence" value="ECO:0007669"/>
    <property type="project" value="InterPro"/>
</dbReference>
<dbReference type="InterPro" id="IPR058240">
    <property type="entry name" value="rSAM_sf"/>
</dbReference>
<evidence type="ECO:0000313" key="13">
    <source>
        <dbReference type="Proteomes" id="UP000231926"/>
    </source>
</evidence>
<comment type="function">
    <text evidence="10">Probably acts as a heme chaperone, transferring heme to an unknown acceptor. Binds one molecule of heme per monomer, possibly covalently. Binds 1 [4Fe-4S] cluster. The cluster is coordinated with 3 cysteines and an exchangeable S-adenosyl-L-methionine.</text>
</comment>
<keyword evidence="10" id="KW-0004">4Fe-4S</keyword>